<evidence type="ECO:0000313" key="2">
    <source>
        <dbReference type="EMBL" id="MBB3940395.1"/>
    </source>
</evidence>
<dbReference type="EMBL" id="JACIDY010000004">
    <property type="protein sequence ID" value="MBB3940395.1"/>
    <property type="molecule type" value="Genomic_DNA"/>
</dbReference>
<dbReference type="InterPro" id="IPR020843">
    <property type="entry name" value="ER"/>
</dbReference>
<keyword evidence="3" id="KW-1185">Reference proteome</keyword>
<gene>
    <name evidence="2" type="ORF">GGR39_002052</name>
</gene>
<feature type="domain" description="Enoyl reductase (ER)" evidence="1">
    <location>
        <begin position="11"/>
        <end position="339"/>
    </location>
</feature>
<evidence type="ECO:0000313" key="3">
    <source>
        <dbReference type="Proteomes" id="UP000561459"/>
    </source>
</evidence>
<dbReference type="PANTHER" id="PTHR45033:SF2">
    <property type="entry name" value="ZINC-TYPE ALCOHOL DEHYDROGENASE-LIKE PROTEIN C1773.06C"/>
    <property type="match status" value="1"/>
</dbReference>
<dbReference type="SUPFAM" id="SSF50129">
    <property type="entry name" value="GroES-like"/>
    <property type="match status" value="1"/>
</dbReference>
<comment type="caution">
    <text evidence="2">The sequence shown here is derived from an EMBL/GenBank/DDBJ whole genome shotgun (WGS) entry which is preliminary data.</text>
</comment>
<sequence length="342" mass="36343">MRLYRVKAFTGIDGLQRVEEPDPVAPVAAQVLVRVRATSINFRDWMGLIGGLQAVEGGMVPNHIPMCDGAGEVVAVGPSARRVKVGDRVAMTFHPTWIDGPIPDDFNVLGRSAGPNDGCLTEFTTVDQSEVVTLPDHLSFEEAATLPCAGVTAWAALRGQAGKLEPGEDVLVMGSGGVSILGLQLAKIAGARVIATTSSPAKMDRLRELGADVVIDTSAGPGWYKAVQEATGGRGVDVTLDVGGATGWRDSILSTRRSGRISLIGALDMQPGEMPALFMMRGINLNPTRVGSRRHFEDMNRAIAQTGMRPVIDRVFAFEDTAAAFQHFASGTRIGKVVIRID</sequence>
<proteinExistence type="predicted"/>
<dbReference type="SMART" id="SM00829">
    <property type="entry name" value="PKS_ER"/>
    <property type="match status" value="1"/>
</dbReference>
<accession>A0A7W6FYU1</accession>
<dbReference type="Proteomes" id="UP000561459">
    <property type="component" value="Unassembled WGS sequence"/>
</dbReference>
<dbReference type="PANTHER" id="PTHR45033">
    <property type="match status" value="1"/>
</dbReference>
<dbReference type="Gene3D" id="3.40.50.720">
    <property type="entry name" value="NAD(P)-binding Rossmann-like Domain"/>
    <property type="match status" value="1"/>
</dbReference>
<dbReference type="Gene3D" id="3.90.180.10">
    <property type="entry name" value="Medium-chain alcohol dehydrogenases, catalytic domain"/>
    <property type="match status" value="1"/>
</dbReference>
<dbReference type="RefSeq" id="WP_183617010.1">
    <property type="nucleotide sequence ID" value="NZ_JACIDY010000004.1"/>
</dbReference>
<organism evidence="2 3">
    <name type="scientific">Novosphingobium fluoreni</name>
    <dbReference type="NCBI Taxonomy" id="1391222"/>
    <lineage>
        <taxon>Bacteria</taxon>
        <taxon>Pseudomonadati</taxon>
        <taxon>Pseudomonadota</taxon>
        <taxon>Alphaproteobacteria</taxon>
        <taxon>Sphingomonadales</taxon>
        <taxon>Sphingomonadaceae</taxon>
        <taxon>Novosphingobium</taxon>
    </lineage>
</organism>
<dbReference type="InterPro" id="IPR011032">
    <property type="entry name" value="GroES-like_sf"/>
</dbReference>
<dbReference type="CDD" id="cd08276">
    <property type="entry name" value="MDR7"/>
    <property type="match status" value="1"/>
</dbReference>
<evidence type="ECO:0000259" key="1">
    <source>
        <dbReference type="SMART" id="SM00829"/>
    </source>
</evidence>
<dbReference type="InterPro" id="IPR013149">
    <property type="entry name" value="ADH-like_C"/>
</dbReference>
<dbReference type="InterPro" id="IPR052711">
    <property type="entry name" value="Zinc_ADH-like"/>
</dbReference>
<reference evidence="2 3" key="1">
    <citation type="submission" date="2020-08" db="EMBL/GenBank/DDBJ databases">
        <title>Genomic Encyclopedia of Type Strains, Phase IV (KMG-IV): sequencing the most valuable type-strain genomes for metagenomic binning, comparative biology and taxonomic classification.</title>
        <authorList>
            <person name="Goeker M."/>
        </authorList>
    </citation>
    <scope>NUCLEOTIDE SEQUENCE [LARGE SCALE GENOMIC DNA]</scope>
    <source>
        <strain evidence="2 3">DSM 27568</strain>
    </source>
</reference>
<dbReference type="InterPro" id="IPR036291">
    <property type="entry name" value="NAD(P)-bd_dom_sf"/>
</dbReference>
<name>A0A7W6FYU1_9SPHN</name>
<dbReference type="Pfam" id="PF08240">
    <property type="entry name" value="ADH_N"/>
    <property type="match status" value="1"/>
</dbReference>
<dbReference type="GO" id="GO:0016491">
    <property type="term" value="F:oxidoreductase activity"/>
    <property type="evidence" value="ECO:0007669"/>
    <property type="project" value="InterPro"/>
</dbReference>
<dbReference type="AlphaFoldDB" id="A0A7W6FYU1"/>
<dbReference type="Pfam" id="PF00107">
    <property type="entry name" value="ADH_zinc_N"/>
    <property type="match status" value="1"/>
</dbReference>
<dbReference type="SUPFAM" id="SSF51735">
    <property type="entry name" value="NAD(P)-binding Rossmann-fold domains"/>
    <property type="match status" value="1"/>
</dbReference>
<dbReference type="InterPro" id="IPR013154">
    <property type="entry name" value="ADH-like_N"/>
</dbReference>
<protein>
    <submittedName>
        <fullName evidence="2">NADPH:quinone reductase-like Zn-dependent oxidoreductase</fullName>
    </submittedName>
</protein>